<keyword evidence="1" id="KW-1133">Transmembrane helix</keyword>
<feature type="transmembrane region" description="Helical" evidence="1">
    <location>
        <begin position="247"/>
        <end position="269"/>
    </location>
</feature>
<keyword evidence="1" id="KW-0472">Membrane</keyword>
<dbReference type="Proteomes" id="UP000051221">
    <property type="component" value="Unassembled WGS sequence"/>
</dbReference>
<accession>A0A0Q2N494</accession>
<feature type="transmembrane region" description="Helical" evidence="1">
    <location>
        <begin position="62"/>
        <end position="81"/>
    </location>
</feature>
<gene>
    <name evidence="2" type="ORF">AMR76_06240</name>
</gene>
<keyword evidence="3" id="KW-1185">Reference proteome</keyword>
<dbReference type="AlphaFoldDB" id="A0A0Q2N494"/>
<feature type="transmembrane region" description="Helical" evidence="1">
    <location>
        <begin position="361"/>
        <end position="385"/>
    </location>
</feature>
<dbReference type="InParanoid" id="A0A0Q2N494"/>
<proteinExistence type="predicted"/>
<evidence type="ECO:0000313" key="2">
    <source>
        <dbReference type="EMBL" id="KQH86687.1"/>
    </source>
</evidence>
<feature type="transmembrane region" description="Helical" evidence="1">
    <location>
        <begin position="122"/>
        <end position="147"/>
    </location>
</feature>
<feature type="transmembrane region" description="Helical" evidence="1">
    <location>
        <begin position="425"/>
        <end position="446"/>
    </location>
</feature>
<sequence length="459" mass="51054">MLNNGFYMQIYLWVTLVVCGMVQYFTGISAVLWLPFVLACAMLLLMMLQTRYTPFVLDHRERIIAVVFVAFFAMATVSTVLQNGVVVTIVGLKNELAIALVMFCLLMGFCRESQIHRLTRTMYWIFYAQFPVMLYQLMVVVPKRVAIKGEFEMWDSVVGTFGGDPMGGGNTAALGLFCLLIMLLKVSEYRHGVASKTSTAFHVISAFIMCILGEVKFVILIAPILLAFVWFVPSYMHGMKRYNAKIILIMIGGSVALLVLAVFALASSYSSAFGADPSKGAFELFIESMEYIFDPNFIMENGELGRMTTVFFWLKNSDLYGLPSLLFGYGLNATNHGSSVAPGFLNNVFNVLLDSTSMSMLLWEIGLIGTCLFLLVVGMVVWVCIPKPMLHGANMDLADIQLVAYQPAYIAFGLAGLMSIPYSQILMLVPMMQFMFFFSLGAALVIRKSVLTLGERSYE</sequence>
<evidence type="ECO:0000313" key="3">
    <source>
        <dbReference type="Proteomes" id="UP000051221"/>
    </source>
</evidence>
<keyword evidence="1" id="KW-0812">Transmembrane</keyword>
<dbReference type="EMBL" id="LKHS01000005">
    <property type="protein sequence ID" value="KQH86687.1"/>
    <property type="molecule type" value="Genomic_DNA"/>
</dbReference>
<protein>
    <submittedName>
        <fullName evidence="2">Capsular biosynthesis protein</fullName>
    </submittedName>
</protein>
<dbReference type="OrthoDB" id="5767484at2"/>
<organism evidence="2 3">
    <name type="scientific">Vibrio furnissii</name>
    <dbReference type="NCBI Taxonomy" id="29494"/>
    <lineage>
        <taxon>Bacteria</taxon>
        <taxon>Pseudomonadati</taxon>
        <taxon>Pseudomonadota</taxon>
        <taxon>Gammaproteobacteria</taxon>
        <taxon>Vibrionales</taxon>
        <taxon>Vibrionaceae</taxon>
        <taxon>Vibrio</taxon>
    </lineage>
</organism>
<comment type="caution">
    <text evidence="2">The sequence shown here is derived from an EMBL/GenBank/DDBJ whole genome shotgun (WGS) entry which is preliminary data.</text>
</comment>
<feature type="transmembrane region" description="Helical" evidence="1">
    <location>
        <begin position="31"/>
        <end position="50"/>
    </location>
</feature>
<feature type="transmembrane region" description="Helical" evidence="1">
    <location>
        <begin position="7"/>
        <end position="25"/>
    </location>
</feature>
<feature type="transmembrane region" description="Helical" evidence="1">
    <location>
        <begin position="217"/>
        <end position="235"/>
    </location>
</feature>
<name>A0A0Q2N494_VIBFU</name>
<evidence type="ECO:0000256" key="1">
    <source>
        <dbReference type="SAM" id="Phobius"/>
    </source>
</evidence>
<feature type="transmembrane region" description="Helical" evidence="1">
    <location>
        <begin position="167"/>
        <end position="186"/>
    </location>
</feature>
<dbReference type="RefSeq" id="WP_004726862.1">
    <property type="nucleotide sequence ID" value="NZ_CABLCD010000014.1"/>
</dbReference>
<feature type="transmembrane region" description="Helical" evidence="1">
    <location>
        <begin position="87"/>
        <end position="110"/>
    </location>
</feature>
<dbReference type="GeneID" id="50536924"/>
<reference evidence="2 3" key="1">
    <citation type="submission" date="2015-08" db="EMBL/GenBank/DDBJ databases">
        <title>Antibacterial properties of a collection of Vibrionaceae strains.</title>
        <authorList>
            <person name="Giubergia S."/>
        </authorList>
    </citation>
    <scope>NUCLEOTIDE SEQUENCE [LARGE SCALE GENOMIC DNA]</scope>
    <source>
        <strain evidence="2 3">S0821</strain>
    </source>
</reference>
<feature type="transmembrane region" description="Helical" evidence="1">
    <location>
        <begin position="397"/>
        <end position="419"/>
    </location>
</feature>